<evidence type="ECO:0000313" key="3">
    <source>
        <dbReference type="Proteomes" id="UP000000328"/>
    </source>
</evidence>
<organism evidence="2 3">
    <name type="scientific">Amycolatopsis mediterranei (strain U-32)</name>
    <dbReference type="NCBI Taxonomy" id="749927"/>
    <lineage>
        <taxon>Bacteria</taxon>
        <taxon>Bacillati</taxon>
        <taxon>Actinomycetota</taxon>
        <taxon>Actinomycetes</taxon>
        <taxon>Pseudonocardiales</taxon>
        <taxon>Pseudonocardiaceae</taxon>
        <taxon>Amycolatopsis</taxon>
    </lineage>
</organism>
<evidence type="ECO:0000259" key="1">
    <source>
        <dbReference type="PROSITE" id="PS51186"/>
    </source>
</evidence>
<proteinExistence type="predicted"/>
<dbReference type="PANTHER" id="PTHR43441">
    <property type="entry name" value="RIBOSOMAL-PROTEIN-SERINE ACETYLTRANSFERASE"/>
    <property type="match status" value="1"/>
</dbReference>
<dbReference type="GO" id="GO:0008999">
    <property type="term" value="F:protein-N-terminal-alanine acetyltransferase activity"/>
    <property type="evidence" value="ECO:0007669"/>
    <property type="project" value="TreeGrafter"/>
</dbReference>
<dbReference type="InterPro" id="IPR016181">
    <property type="entry name" value="Acyl_CoA_acyltransferase"/>
</dbReference>
<dbReference type="GO" id="GO:0005737">
    <property type="term" value="C:cytoplasm"/>
    <property type="evidence" value="ECO:0007669"/>
    <property type="project" value="TreeGrafter"/>
</dbReference>
<feature type="domain" description="N-acetyltransferase" evidence="1">
    <location>
        <begin position="30"/>
        <end position="170"/>
    </location>
</feature>
<name>A0A0H3D381_AMYMU</name>
<dbReference type="PATRIC" id="fig|749927.5.peg.2965"/>
<evidence type="ECO:0000313" key="2">
    <source>
        <dbReference type="EMBL" id="ADJ44666.1"/>
    </source>
</evidence>
<dbReference type="HOGENOM" id="CLU_013985_3_0_11"/>
<dbReference type="AlphaFoldDB" id="A0A0H3D381"/>
<sequence length="187" mass="20316">MSRMETPAETYRDGDLTLTRWHAGDRPVLTAVVSGSLAHLSPFLIWVADGYTDDDAAEFLRVTANHWESGEAYSYAVRLGSEVAGGIGVVCRDDGVEIGYWLARDFVGRGLMTRAVTLLTEEAFRLGAGYVEIKHDERNVRSGAVPARLGFTRVRSEPAEKPLAPACAGTNHVWRLARTPCSAPAAP</sequence>
<dbReference type="Pfam" id="PF13302">
    <property type="entry name" value="Acetyltransf_3"/>
    <property type="match status" value="1"/>
</dbReference>
<dbReference type="EMBL" id="CP002000">
    <property type="protein sequence ID" value="ADJ44666.1"/>
    <property type="molecule type" value="Genomic_DNA"/>
</dbReference>
<gene>
    <name evidence="2" type="ordered locus">AMED_2872</name>
</gene>
<reference evidence="2 3" key="1">
    <citation type="journal article" date="2010" name="Cell Res.">
        <title>Complete genome sequence of the rifamycin SV-producing Amycolatopsis mediterranei U32 revealed its genetic characteristics in phylogeny and metabolism.</title>
        <authorList>
            <person name="Zhao W."/>
            <person name="Zhong Y."/>
            <person name="Yuan H."/>
            <person name="Wang J."/>
            <person name="Zheng H."/>
            <person name="Wang Y."/>
            <person name="Cen X."/>
            <person name="Xu F."/>
            <person name="Bai J."/>
            <person name="Han X."/>
            <person name="Lu G."/>
            <person name="Zhu Y."/>
            <person name="Shao Z."/>
            <person name="Yan H."/>
            <person name="Li C."/>
            <person name="Peng N."/>
            <person name="Zhang Z."/>
            <person name="Zhang Y."/>
            <person name="Lin W."/>
            <person name="Fan Y."/>
            <person name="Qin Z."/>
            <person name="Hu Y."/>
            <person name="Zhu B."/>
            <person name="Wang S."/>
            <person name="Ding X."/>
            <person name="Zhao G.P."/>
        </authorList>
    </citation>
    <scope>NUCLEOTIDE SEQUENCE [LARGE SCALE GENOMIC DNA]</scope>
    <source>
        <strain evidence="3">U-32</strain>
    </source>
</reference>
<dbReference type="KEGG" id="amd:AMED_2872"/>
<protein>
    <submittedName>
        <fullName evidence="2">Acetyltransferase</fullName>
    </submittedName>
</protein>
<dbReference type="PROSITE" id="PS51186">
    <property type="entry name" value="GNAT"/>
    <property type="match status" value="1"/>
</dbReference>
<dbReference type="InterPro" id="IPR051908">
    <property type="entry name" value="Ribosomal_N-acetyltransferase"/>
</dbReference>
<dbReference type="GO" id="GO:1990189">
    <property type="term" value="F:protein N-terminal-serine acetyltransferase activity"/>
    <property type="evidence" value="ECO:0007669"/>
    <property type="project" value="TreeGrafter"/>
</dbReference>
<dbReference type="Gene3D" id="3.40.630.30">
    <property type="match status" value="1"/>
</dbReference>
<dbReference type="InterPro" id="IPR000182">
    <property type="entry name" value="GNAT_dom"/>
</dbReference>
<dbReference type="SUPFAM" id="SSF55729">
    <property type="entry name" value="Acyl-CoA N-acyltransferases (Nat)"/>
    <property type="match status" value="1"/>
</dbReference>
<dbReference type="PANTHER" id="PTHR43441:SF3">
    <property type="entry name" value="ACETYLTRANSFERASE"/>
    <property type="match status" value="1"/>
</dbReference>
<dbReference type="eggNOG" id="COG1670">
    <property type="taxonomic scope" value="Bacteria"/>
</dbReference>
<dbReference type="Proteomes" id="UP000000328">
    <property type="component" value="Chromosome"/>
</dbReference>
<dbReference type="OrthoDB" id="9799321at2"/>
<accession>A0A0H3D381</accession>
<keyword evidence="2" id="KW-0808">Transferase</keyword>